<organism evidence="3 4">
    <name type="scientific">Salinibacillus xinjiangensis</name>
    <dbReference type="NCBI Taxonomy" id="1229268"/>
    <lineage>
        <taxon>Bacteria</taxon>
        <taxon>Bacillati</taxon>
        <taxon>Bacillota</taxon>
        <taxon>Bacilli</taxon>
        <taxon>Bacillales</taxon>
        <taxon>Bacillaceae</taxon>
        <taxon>Salinibacillus</taxon>
    </lineage>
</organism>
<dbReference type="Proteomes" id="UP000480185">
    <property type="component" value="Unassembled WGS sequence"/>
</dbReference>
<evidence type="ECO:0000259" key="2">
    <source>
        <dbReference type="Pfam" id="PF23728"/>
    </source>
</evidence>
<evidence type="ECO:0000256" key="1">
    <source>
        <dbReference type="SAM" id="Phobius"/>
    </source>
</evidence>
<dbReference type="EMBL" id="WJNH01000006">
    <property type="protein sequence ID" value="MRG86752.1"/>
    <property type="molecule type" value="Genomic_DNA"/>
</dbReference>
<keyword evidence="1" id="KW-0472">Membrane</keyword>
<evidence type="ECO:0000313" key="3">
    <source>
        <dbReference type="EMBL" id="MRG86752.1"/>
    </source>
</evidence>
<feature type="domain" description="Tubby C-terminal" evidence="2">
    <location>
        <begin position="51"/>
        <end position="218"/>
    </location>
</feature>
<feature type="transmembrane region" description="Helical" evidence="1">
    <location>
        <begin position="12"/>
        <end position="30"/>
    </location>
</feature>
<keyword evidence="1" id="KW-1133">Transmembrane helix</keyword>
<evidence type="ECO:0000313" key="4">
    <source>
        <dbReference type="Proteomes" id="UP000480185"/>
    </source>
</evidence>
<comment type="caution">
    <text evidence="3">The sequence shown here is derived from an EMBL/GenBank/DDBJ whole genome shotgun (WGS) entry which is preliminary data.</text>
</comment>
<dbReference type="InterPro" id="IPR056944">
    <property type="entry name" value="Tubby_C-like"/>
</dbReference>
<dbReference type="AlphaFoldDB" id="A0A6G1X738"/>
<protein>
    <recommendedName>
        <fullName evidence="2">Tubby C-terminal domain-containing protein</fullName>
    </recommendedName>
</protein>
<gene>
    <name evidence="3" type="ORF">GH754_10565</name>
</gene>
<proteinExistence type="predicted"/>
<reference evidence="3 4" key="1">
    <citation type="submission" date="2019-11" db="EMBL/GenBank/DDBJ databases">
        <authorList>
            <person name="Li J."/>
        </authorList>
    </citation>
    <scope>NUCLEOTIDE SEQUENCE [LARGE SCALE GENOMIC DNA]</scope>
    <source>
        <strain evidence="3 4">J4</strain>
    </source>
</reference>
<dbReference type="Pfam" id="PF23728">
    <property type="entry name" value="Tubby_C_like"/>
    <property type="match status" value="1"/>
</dbReference>
<keyword evidence="4" id="KW-1185">Reference proteome</keyword>
<keyword evidence="1" id="KW-0812">Transmembrane</keyword>
<name>A0A6G1X738_9BACI</name>
<sequence>MAYGVGYVPEWFLWIACIIFILFIGITYWLTRGKVETTAKGNGEIGNKAFYTENPILAMTKRVEIFDMKTNYVGYVKRGFDNPFQMLTTMFLPNYFVDLYGEDANGNLKIKIHKLREKKDLLQNRWEVQIISKNCEENFMIKGDKKLLSSKVLSFPYKNEIINVSKNVSERTINFHKNGQQISYISSNGKLPPRDIFMDTQDGELPFLLLACIYEVIKFYRT</sequence>
<accession>A0A6G1X738</accession>